<dbReference type="PANTHER" id="PTHR39639">
    <property type="entry name" value="CHROMOSOME 16, WHOLE GENOME SHOTGUN SEQUENCE"/>
    <property type="match status" value="1"/>
</dbReference>
<name>A0A9R1C7M7_9BACT</name>
<dbReference type="PANTHER" id="PTHR39639:SF1">
    <property type="entry name" value="DUF262 DOMAIN-CONTAINING PROTEIN"/>
    <property type="match status" value="1"/>
</dbReference>
<dbReference type="RefSeq" id="WP_223929542.1">
    <property type="nucleotide sequence ID" value="NZ_BPTU01000003.1"/>
</dbReference>
<comment type="caution">
    <text evidence="2">The sequence shown here is derived from an EMBL/GenBank/DDBJ whole genome shotgun (WGS) entry which is preliminary data.</text>
</comment>
<proteinExistence type="predicted"/>
<dbReference type="EMBL" id="BPUB01000001">
    <property type="protein sequence ID" value="GJG57520.1"/>
    <property type="molecule type" value="Genomic_DNA"/>
</dbReference>
<dbReference type="AlphaFoldDB" id="A0A9R1C7M7"/>
<organism evidence="2 3">
    <name type="scientific">Prevotella lacticifex</name>
    <dbReference type="NCBI Taxonomy" id="2854755"/>
    <lineage>
        <taxon>Bacteria</taxon>
        <taxon>Pseudomonadati</taxon>
        <taxon>Bacteroidota</taxon>
        <taxon>Bacteroidia</taxon>
        <taxon>Bacteroidales</taxon>
        <taxon>Prevotellaceae</taxon>
        <taxon>Prevotella</taxon>
    </lineage>
</organism>
<dbReference type="GeneID" id="72468425"/>
<keyword evidence="3" id="KW-1185">Reference proteome</keyword>
<reference evidence="2" key="1">
    <citation type="journal article" date="2022" name="Int. J. Syst. Evol. Microbiol.">
        <title>Prevotella lacticifex sp. nov., isolated from the rumen of cows.</title>
        <authorList>
            <person name="Shinkai T."/>
            <person name="Ikeyama N."/>
            <person name="Kumagai M."/>
            <person name="Ohmori H."/>
            <person name="Sakamoto M."/>
            <person name="Ohkuma M."/>
            <person name="Mitsumori M."/>
        </authorList>
    </citation>
    <scope>NUCLEOTIDE SEQUENCE</scope>
    <source>
        <strain evidence="2">R5076</strain>
    </source>
</reference>
<accession>A0A9R1C7M7</accession>
<dbReference type="Proteomes" id="UP000825483">
    <property type="component" value="Unassembled WGS sequence"/>
</dbReference>
<evidence type="ECO:0000313" key="3">
    <source>
        <dbReference type="Proteomes" id="UP000825483"/>
    </source>
</evidence>
<dbReference type="InterPro" id="IPR004919">
    <property type="entry name" value="GmrSD_N"/>
</dbReference>
<dbReference type="Pfam" id="PF03235">
    <property type="entry name" value="GmrSD_N"/>
    <property type="match status" value="1"/>
</dbReference>
<sequence>MSNSVKQLESEIEKQSNLLHTERLDVSFGELLSMYENGEIIIKPAFQRFFRWSEEQKTKFIESLLLGIPIPPIFVATNNEGVWELVDGLQRLSTFLSFAGVLKSEDQGIKKTNNWALQEGSRVQAIKGFTYATLPLKFRLVLKRAVCRVEILKWNSNYDMRYELFNRLNTGGTPLTEQEIRNCVFRDISPKFNDFLKELAAYPSFVKSVNLPTAMVENLFNEELVLRFLSLYGDPSIKTSISQHMTKFMERALKNGNYDYDTNRKLFKDLFDIISKLRTNIFKRSNGDFATSLYDAITYGIATNIEKYRQMNSKDIMKIIDTKLLTDQNFMRFSRRGGNNQRVRILNRLKVAKEIF</sequence>
<feature type="domain" description="GmrSD restriction endonucleases N-terminal" evidence="1">
    <location>
        <begin position="29"/>
        <end position="184"/>
    </location>
</feature>
<evidence type="ECO:0000313" key="2">
    <source>
        <dbReference type="EMBL" id="GJG57520.1"/>
    </source>
</evidence>
<evidence type="ECO:0000259" key="1">
    <source>
        <dbReference type="Pfam" id="PF03235"/>
    </source>
</evidence>
<protein>
    <recommendedName>
        <fullName evidence="1">GmrSD restriction endonucleases N-terminal domain-containing protein</fullName>
    </recommendedName>
</protein>
<gene>
    <name evidence="2" type="ORF">PRLR5076_03710</name>
</gene>